<organism evidence="2 3">
    <name type="scientific">Punica granatum</name>
    <name type="common">Pomegranate</name>
    <dbReference type="NCBI Taxonomy" id="22663"/>
    <lineage>
        <taxon>Eukaryota</taxon>
        <taxon>Viridiplantae</taxon>
        <taxon>Streptophyta</taxon>
        <taxon>Embryophyta</taxon>
        <taxon>Tracheophyta</taxon>
        <taxon>Spermatophyta</taxon>
        <taxon>Magnoliopsida</taxon>
        <taxon>eudicotyledons</taxon>
        <taxon>Gunneridae</taxon>
        <taxon>Pentapetalae</taxon>
        <taxon>rosids</taxon>
        <taxon>malvids</taxon>
        <taxon>Myrtales</taxon>
        <taxon>Lythraceae</taxon>
        <taxon>Punica</taxon>
    </lineage>
</organism>
<evidence type="ECO:0000256" key="1">
    <source>
        <dbReference type="SAM" id="MobiDB-lite"/>
    </source>
</evidence>
<reference evidence="2 3" key="1">
    <citation type="submission" date="2017-11" db="EMBL/GenBank/DDBJ databases">
        <title>De-novo sequencing of pomegranate (Punica granatum L.) genome.</title>
        <authorList>
            <person name="Akparov Z."/>
            <person name="Amiraslanov A."/>
            <person name="Hajiyeva S."/>
            <person name="Abbasov M."/>
            <person name="Kaur K."/>
            <person name="Hamwieh A."/>
            <person name="Solovyev V."/>
            <person name="Salamov A."/>
            <person name="Braich B."/>
            <person name="Kosarev P."/>
            <person name="Mahmoud A."/>
            <person name="Hajiyev E."/>
            <person name="Babayeva S."/>
            <person name="Izzatullayeva V."/>
            <person name="Mammadov A."/>
            <person name="Mammadov A."/>
            <person name="Sharifova S."/>
            <person name="Ojaghi J."/>
            <person name="Eynullazada K."/>
            <person name="Bayramov B."/>
            <person name="Abdulazimova A."/>
            <person name="Shahmuradov I."/>
        </authorList>
    </citation>
    <scope>NUCLEOTIDE SEQUENCE [LARGE SCALE GENOMIC DNA]</scope>
    <source>
        <strain evidence="3">cv. AG2017</strain>
        <tissue evidence="2">Leaf</tissue>
    </source>
</reference>
<sequence length="361" mass="40335">MRVTNAAALRYPDEKGPKPTGTSNNRQSRYGIIENVSICVCMANMRPSKTGSHSHRQNKGSSRVLQATGTTTDFDSQSVEVRRRSTLEFESLVKQSGHPQRTNRSSWGPNLQQGDTSKPSNCPNSNVGPLTDSCLPCAAGRNLKSSGGSSGGHLTSSPCDFRTAFRVHIYRFPDFASTFTVFWTSHPRLLLSRLRVHIYCFLDFASTFTAFWTSSSRTSCQHLPLLGLHVHIYCFLDFASTDFVSTFTAFRTSCPHLLLSVLRVDIYGFPDFASTFTAFGTSRPRTSCPRTSRPHLLLSGLRVHGHCFPDFVSADFASIFTVFRTLRPHLLLSRFRVRIYCFLDFASAFIALWVSSPPLLF</sequence>
<feature type="compositionally biased region" description="Polar residues" evidence="1">
    <location>
        <begin position="93"/>
        <end position="123"/>
    </location>
</feature>
<dbReference type="AlphaFoldDB" id="A0A2I0JC56"/>
<protein>
    <submittedName>
        <fullName evidence="2">Uncharacterized protein</fullName>
    </submittedName>
</protein>
<proteinExistence type="predicted"/>
<keyword evidence="3" id="KW-1185">Reference proteome</keyword>
<dbReference type="Proteomes" id="UP000233551">
    <property type="component" value="Unassembled WGS sequence"/>
</dbReference>
<feature type="region of interest" description="Disordered" evidence="1">
    <location>
        <begin position="1"/>
        <end position="29"/>
    </location>
</feature>
<feature type="region of interest" description="Disordered" evidence="1">
    <location>
        <begin position="48"/>
        <end position="123"/>
    </location>
</feature>
<name>A0A2I0JC56_PUNGR</name>
<gene>
    <name evidence="2" type="ORF">CRG98_025981</name>
</gene>
<feature type="compositionally biased region" description="Polar residues" evidence="1">
    <location>
        <begin position="59"/>
        <end position="79"/>
    </location>
</feature>
<evidence type="ECO:0000313" key="3">
    <source>
        <dbReference type="Proteomes" id="UP000233551"/>
    </source>
</evidence>
<evidence type="ECO:0000313" key="2">
    <source>
        <dbReference type="EMBL" id="PKI53613.1"/>
    </source>
</evidence>
<dbReference type="EMBL" id="PGOL01001846">
    <property type="protein sequence ID" value="PKI53613.1"/>
    <property type="molecule type" value="Genomic_DNA"/>
</dbReference>
<comment type="caution">
    <text evidence="2">The sequence shown here is derived from an EMBL/GenBank/DDBJ whole genome shotgun (WGS) entry which is preliminary data.</text>
</comment>
<accession>A0A2I0JC56</accession>